<name>A0AAV7K6B8_9METZ</name>
<accession>A0AAV7K6B8</accession>
<comment type="caution">
    <text evidence="3">The sequence shown here is derived from an EMBL/GenBank/DDBJ whole genome shotgun (WGS) entry which is preliminary data.</text>
</comment>
<evidence type="ECO:0000256" key="2">
    <source>
        <dbReference type="SAM" id="SignalP"/>
    </source>
</evidence>
<evidence type="ECO:0000313" key="4">
    <source>
        <dbReference type="Proteomes" id="UP001165289"/>
    </source>
</evidence>
<feature type="region of interest" description="Disordered" evidence="1">
    <location>
        <begin position="44"/>
        <end position="68"/>
    </location>
</feature>
<protein>
    <submittedName>
        <fullName evidence="3">Uncharacterized protein</fullName>
    </submittedName>
</protein>
<dbReference type="Proteomes" id="UP001165289">
    <property type="component" value="Unassembled WGS sequence"/>
</dbReference>
<organism evidence="3 4">
    <name type="scientific">Oopsacas minuta</name>
    <dbReference type="NCBI Taxonomy" id="111878"/>
    <lineage>
        <taxon>Eukaryota</taxon>
        <taxon>Metazoa</taxon>
        <taxon>Porifera</taxon>
        <taxon>Hexactinellida</taxon>
        <taxon>Hexasterophora</taxon>
        <taxon>Lyssacinosida</taxon>
        <taxon>Leucopsacidae</taxon>
        <taxon>Oopsacas</taxon>
    </lineage>
</organism>
<keyword evidence="2" id="KW-0732">Signal</keyword>
<feature type="chain" id="PRO_5044012178" evidence="2">
    <location>
        <begin position="18"/>
        <end position="117"/>
    </location>
</feature>
<dbReference type="AlphaFoldDB" id="A0AAV7K6B8"/>
<reference evidence="3 4" key="1">
    <citation type="journal article" date="2023" name="BMC Biol.">
        <title>The compact genome of the sponge Oopsacas minuta (Hexactinellida) is lacking key metazoan core genes.</title>
        <authorList>
            <person name="Santini S."/>
            <person name="Schenkelaars Q."/>
            <person name="Jourda C."/>
            <person name="Duchesne M."/>
            <person name="Belahbib H."/>
            <person name="Rocher C."/>
            <person name="Selva M."/>
            <person name="Riesgo A."/>
            <person name="Vervoort M."/>
            <person name="Leys S.P."/>
            <person name="Kodjabachian L."/>
            <person name="Le Bivic A."/>
            <person name="Borchiellini C."/>
            <person name="Claverie J.M."/>
            <person name="Renard E."/>
        </authorList>
    </citation>
    <scope>NUCLEOTIDE SEQUENCE [LARGE SCALE GENOMIC DNA]</scope>
    <source>
        <strain evidence="3">SPO-2</strain>
    </source>
</reference>
<dbReference type="EMBL" id="JAKMXF010000133">
    <property type="protein sequence ID" value="KAI6656837.1"/>
    <property type="molecule type" value="Genomic_DNA"/>
</dbReference>
<gene>
    <name evidence="3" type="ORF">LOD99_16140</name>
</gene>
<feature type="signal peptide" evidence="2">
    <location>
        <begin position="1"/>
        <end position="17"/>
    </location>
</feature>
<evidence type="ECO:0000313" key="3">
    <source>
        <dbReference type="EMBL" id="KAI6656837.1"/>
    </source>
</evidence>
<keyword evidence="4" id="KW-1185">Reference proteome</keyword>
<evidence type="ECO:0000256" key="1">
    <source>
        <dbReference type="SAM" id="MobiDB-lite"/>
    </source>
</evidence>
<proteinExistence type="predicted"/>
<sequence>MIHSLVLTLSAVKLALQQIHILVSGDSHGLPDIPYYPPSPPRHYTAPIKNALSPTPPPPSRTLPNRDNTPVYTSVGVIKPLYPMAVRANTSWVKRYQQKLKTSCPLTQARIESSLDK</sequence>